<sequence length="85" mass="9732">MRRKTMATYRQCSSTERKLQSGAEEEESQDEGDTLIYKDLKASFRLSKNHLYEASPRATLMSLRSDCVMVKEATRGTNNTFPGDY</sequence>
<comment type="caution">
    <text evidence="1">The sequence shown here is derived from an EMBL/GenBank/DDBJ whole genome shotgun (WGS) entry which is preliminary data.</text>
</comment>
<keyword evidence="2" id="KW-1185">Reference proteome</keyword>
<reference evidence="1 2" key="1">
    <citation type="journal article" date="2022" name="Hortic Res">
        <title>A haplotype resolved chromosomal level avocado genome allows analysis of novel avocado genes.</title>
        <authorList>
            <person name="Nath O."/>
            <person name="Fletcher S.J."/>
            <person name="Hayward A."/>
            <person name="Shaw L.M."/>
            <person name="Masouleh A.K."/>
            <person name="Furtado A."/>
            <person name="Henry R.J."/>
            <person name="Mitter N."/>
        </authorList>
    </citation>
    <scope>NUCLEOTIDE SEQUENCE [LARGE SCALE GENOMIC DNA]</scope>
    <source>
        <strain evidence="2">cv. Hass</strain>
    </source>
</reference>
<accession>A0ACC2KA12</accession>
<protein>
    <submittedName>
        <fullName evidence="1">Uncharacterized protein</fullName>
    </submittedName>
</protein>
<organism evidence="1 2">
    <name type="scientific">Persea americana</name>
    <name type="common">Avocado</name>
    <dbReference type="NCBI Taxonomy" id="3435"/>
    <lineage>
        <taxon>Eukaryota</taxon>
        <taxon>Viridiplantae</taxon>
        <taxon>Streptophyta</taxon>
        <taxon>Embryophyta</taxon>
        <taxon>Tracheophyta</taxon>
        <taxon>Spermatophyta</taxon>
        <taxon>Magnoliopsida</taxon>
        <taxon>Magnoliidae</taxon>
        <taxon>Laurales</taxon>
        <taxon>Lauraceae</taxon>
        <taxon>Persea</taxon>
    </lineage>
</organism>
<evidence type="ECO:0000313" key="2">
    <source>
        <dbReference type="Proteomes" id="UP001234297"/>
    </source>
</evidence>
<dbReference type="Proteomes" id="UP001234297">
    <property type="component" value="Chromosome 4"/>
</dbReference>
<gene>
    <name evidence="1" type="ORF">MRB53_014027</name>
</gene>
<proteinExistence type="predicted"/>
<name>A0ACC2KA12_PERAE</name>
<evidence type="ECO:0000313" key="1">
    <source>
        <dbReference type="EMBL" id="KAJ8617841.1"/>
    </source>
</evidence>
<dbReference type="EMBL" id="CM056812">
    <property type="protein sequence ID" value="KAJ8617841.1"/>
    <property type="molecule type" value="Genomic_DNA"/>
</dbReference>